<organism evidence="8 9">
    <name type="scientific">Comamonas flocculans</name>
    <dbReference type="NCBI Taxonomy" id="2597701"/>
    <lineage>
        <taxon>Bacteria</taxon>
        <taxon>Pseudomonadati</taxon>
        <taxon>Pseudomonadota</taxon>
        <taxon>Betaproteobacteria</taxon>
        <taxon>Burkholderiales</taxon>
        <taxon>Comamonadaceae</taxon>
        <taxon>Comamonas</taxon>
    </lineage>
</organism>
<dbReference type="PANTHER" id="PTHR32322">
    <property type="entry name" value="INNER MEMBRANE TRANSPORTER"/>
    <property type="match status" value="1"/>
</dbReference>
<keyword evidence="3 6" id="KW-0812">Transmembrane</keyword>
<gene>
    <name evidence="8" type="ORF">FOZ74_00605</name>
</gene>
<protein>
    <submittedName>
        <fullName evidence="8">DMT family transporter</fullName>
    </submittedName>
</protein>
<dbReference type="SUPFAM" id="SSF103481">
    <property type="entry name" value="Multidrug resistance efflux transporter EmrE"/>
    <property type="match status" value="2"/>
</dbReference>
<dbReference type="InterPro" id="IPR000620">
    <property type="entry name" value="EamA_dom"/>
</dbReference>
<sequence length="296" mass="32222">MSPSRRAQLAVALIFVVPLLWGFNFLIARSAPGVIAPNTLAAERWLLAGLAFGAVAWRELWQHRRAVLADWRHMLVLGALGMWICGAWVYLAGQSTNATNMALIYAISPVMIALISRLWLKESFTALQACGVALALAGVVHVVLRGRWGALTQLQWAAGDLWMVGAMLAWAFFTILLKRWRSPLSDMGRLAVMSAWGVLVMLPMVAWEAATAALPTLSWQGLGLVLAAAALPGFGAYLCYAFMVRELGAARAGAVLYLNPPYAAVMAWAILGEPVHLYHVVGLLLILPGIWLVNRR</sequence>
<dbReference type="OrthoDB" id="4167046at2"/>
<keyword evidence="5 6" id="KW-0472">Membrane</keyword>
<keyword evidence="9" id="KW-1185">Reference proteome</keyword>
<feature type="transmembrane region" description="Helical" evidence="6">
    <location>
        <begin position="219"/>
        <end position="242"/>
    </location>
</feature>
<evidence type="ECO:0000256" key="5">
    <source>
        <dbReference type="ARBA" id="ARBA00023136"/>
    </source>
</evidence>
<evidence type="ECO:0000256" key="1">
    <source>
        <dbReference type="ARBA" id="ARBA00004141"/>
    </source>
</evidence>
<dbReference type="EMBL" id="CP042344">
    <property type="protein sequence ID" value="QEA11667.1"/>
    <property type="molecule type" value="Genomic_DNA"/>
</dbReference>
<dbReference type="KEGG" id="cof:FOZ74_00605"/>
<dbReference type="InterPro" id="IPR037185">
    <property type="entry name" value="EmrE-like"/>
</dbReference>
<feature type="transmembrane region" description="Helical" evidence="6">
    <location>
        <begin position="189"/>
        <end position="207"/>
    </location>
</feature>
<reference evidence="8 9" key="1">
    <citation type="submission" date="2019-07" db="EMBL/GenBank/DDBJ databases">
        <title>Complete genome sequence of Comamonas sp. NLF 7-7 isolated from livestock.</title>
        <authorList>
            <person name="Kim D.H."/>
            <person name="Kim J.G."/>
        </authorList>
    </citation>
    <scope>NUCLEOTIDE SEQUENCE [LARGE SCALE GENOMIC DNA]</scope>
    <source>
        <strain evidence="8 9">NLF 7-7</strain>
    </source>
</reference>
<feature type="transmembrane region" description="Helical" evidence="6">
    <location>
        <begin position="73"/>
        <end position="91"/>
    </location>
</feature>
<feature type="domain" description="EamA" evidence="7">
    <location>
        <begin position="158"/>
        <end position="294"/>
    </location>
</feature>
<dbReference type="Gene3D" id="1.10.3730.20">
    <property type="match status" value="1"/>
</dbReference>
<feature type="transmembrane region" description="Helical" evidence="6">
    <location>
        <begin position="103"/>
        <end position="120"/>
    </location>
</feature>
<dbReference type="RefSeq" id="WP_146911188.1">
    <property type="nucleotide sequence ID" value="NZ_CP042344.1"/>
</dbReference>
<keyword evidence="4 6" id="KW-1133">Transmembrane helix</keyword>
<accession>A0A5B8RV67</accession>
<comment type="subcellular location">
    <subcellularLocation>
        <location evidence="1">Membrane</location>
        <topology evidence="1">Multi-pass membrane protein</topology>
    </subcellularLocation>
</comment>
<name>A0A5B8RV67_9BURK</name>
<dbReference type="AlphaFoldDB" id="A0A5B8RV67"/>
<evidence type="ECO:0000256" key="3">
    <source>
        <dbReference type="ARBA" id="ARBA00022692"/>
    </source>
</evidence>
<comment type="similarity">
    <text evidence="2">Belongs to the EamA transporter family.</text>
</comment>
<evidence type="ECO:0000256" key="6">
    <source>
        <dbReference type="SAM" id="Phobius"/>
    </source>
</evidence>
<evidence type="ECO:0000259" key="7">
    <source>
        <dbReference type="Pfam" id="PF00892"/>
    </source>
</evidence>
<feature type="domain" description="EamA" evidence="7">
    <location>
        <begin position="9"/>
        <end position="143"/>
    </location>
</feature>
<evidence type="ECO:0000256" key="2">
    <source>
        <dbReference type="ARBA" id="ARBA00007362"/>
    </source>
</evidence>
<evidence type="ECO:0000313" key="8">
    <source>
        <dbReference type="EMBL" id="QEA11667.1"/>
    </source>
</evidence>
<dbReference type="PANTHER" id="PTHR32322:SF2">
    <property type="entry name" value="EAMA DOMAIN-CONTAINING PROTEIN"/>
    <property type="match status" value="1"/>
</dbReference>
<feature type="transmembrane region" description="Helical" evidence="6">
    <location>
        <begin position="277"/>
        <end position="294"/>
    </location>
</feature>
<feature type="transmembrane region" description="Helical" evidence="6">
    <location>
        <begin position="44"/>
        <end position="61"/>
    </location>
</feature>
<evidence type="ECO:0000313" key="9">
    <source>
        <dbReference type="Proteomes" id="UP000321199"/>
    </source>
</evidence>
<dbReference type="GO" id="GO:0016020">
    <property type="term" value="C:membrane"/>
    <property type="evidence" value="ECO:0007669"/>
    <property type="project" value="UniProtKB-SubCell"/>
</dbReference>
<evidence type="ECO:0000256" key="4">
    <source>
        <dbReference type="ARBA" id="ARBA00022989"/>
    </source>
</evidence>
<feature type="transmembrane region" description="Helical" evidence="6">
    <location>
        <begin position="156"/>
        <end position="177"/>
    </location>
</feature>
<proteinExistence type="inferred from homology"/>
<dbReference type="InterPro" id="IPR050638">
    <property type="entry name" value="AA-Vitamin_Transporters"/>
</dbReference>
<dbReference type="Pfam" id="PF00892">
    <property type="entry name" value="EamA"/>
    <property type="match status" value="2"/>
</dbReference>
<feature type="transmembrane region" description="Helical" evidence="6">
    <location>
        <begin position="254"/>
        <end position="271"/>
    </location>
</feature>
<feature type="transmembrane region" description="Helical" evidence="6">
    <location>
        <begin position="127"/>
        <end position="144"/>
    </location>
</feature>
<dbReference type="Proteomes" id="UP000321199">
    <property type="component" value="Chromosome"/>
</dbReference>